<dbReference type="EMBL" id="BARU01007382">
    <property type="protein sequence ID" value="GAH44649.1"/>
    <property type="molecule type" value="Genomic_DNA"/>
</dbReference>
<sequence>RALRRLCERVVLVFDADEAGQKSAARSIEVLLNEELDIRVASLPAGQDPCDYVLAHGGEAFRKCIEESRGFFEFRLDLARSRHGEETPEAKMRVFAEVAELALLVNDGPRRDMIVRWLAHELGMREGSAWTWLERRRRRAPRRHGGAQAPESGPQVAPGMLARELLGLLLAQPELAPQAAERLDTGALPDGPEKALLDGLLAQAAGGEQVETQSFLGSLDDADRAGAASRALAEERARQARILETTAEERLDLYLAAVEMRQMRLLGQRMPETDEELREYDRKLKEEDRKSAQPR</sequence>
<dbReference type="SUPFAM" id="SSF56731">
    <property type="entry name" value="DNA primase core"/>
    <property type="match status" value="1"/>
</dbReference>
<feature type="compositionally biased region" description="Basic and acidic residues" evidence="1">
    <location>
        <begin position="279"/>
        <end position="295"/>
    </location>
</feature>
<evidence type="ECO:0000259" key="2">
    <source>
        <dbReference type="Pfam" id="PF10410"/>
    </source>
</evidence>
<evidence type="ECO:0000256" key="1">
    <source>
        <dbReference type="SAM" id="MobiDB-lite"/>
    </source>
</evidence>
<feature type="region of interest" description="Disordered" evidence="1">
    <location>
        <begin position="266"/>
        <end position="295"/>
    </location>
</feature>
<reference evidence="3" key="1">
    <citation type="journal article" date="2014" name="Front. Microbiol.">
        <title>High frequency of phylogenetically diverse reductive dehalogenase-homologous genes in deep subseafloor sedimentary metagenomes.</title>
        <authorList>
            <person name="Kawai M."/>
            <person name="Futagami T."/>
            <person name="Toyoda A."/>
            <person name="Takaki Y."/>
            <person name="Nishi S."/>
            <person name="Hori S."/>
            <person name="Arai W."/>
            <person name="Tsubouchi T."/>
            <person name="Morono Y."/>
            <person name="Uchiyama I."/>
            <person name="Ito T."/>
            <person name="Fujiyama A."/>
            <person name="Inagaki F."/>
            <person name="Takami H."/>
        </authorList>
    </citation>
    <scope>NUCLEOTIDE SEQUENCE</scope>
    <source>
        <strain evidence="3">Expedition CK06-06</strain>
    </source>
</reference>
<accession>X1GSR3</accession>
<dbReference type="PANTHER" id="PTHR30313">
    <property type="entry name" value="DNA PRIMASE"/>
    <property type="match status" value="1"/>
</dbReference>
<comment type="caution">
    <text evidence="3">The sequence shown here is derived from an EMBL/GenBank/DDBJ whole genome shotgun (WGS) entry which is preliminary data.</text>
</comment>
<dbReference type="Pfam" id="PF10410">
    <property type="entry name" value="DnaB_bind"/>
    <property type="match status" value="1"/>
</dbReference>
<evidence type="ECO:0000313" key="3">
    <source>
        <dbReference type="EMBL" id="GAH44649.1"/>
    </source>
</evidence>
<dbReference type="GO" id="GO:0005737">
    <property type="term" value="C:cytoplasm"/>
    <property type="evidence" value="ECO:0007669"/>
    <property type="project" value="TreeGrafter"/>
</dbReference>
<gene>
    <name evidence="3" type="ORF">S03H2_14548</name>
</gene>
<dbReference type="InterPro" id="IPR034151">
    <property type="entry name" value="TOPRIM_DnaG_bac"/>
</dbReference>
<feature type="domain" description="DNA primase DnaB-helicase binding" evidence="2">
    <location>
        <begin position="72"/>
        <end position="126"/>
    </location>
</feature>
<dbReference type="Pfam" id="PF13155">
    <property type="entry name" value="Toprim_2"/>
    <property type="match status" value="1"/>
</dbReference>
<organism evidence="3">
    <name type="scientific">marine sediment metagenome</name>
    <dbReference type="NCBI Taxonomy" id="412755"/>
    <lineage>
        <taxon>unclassified sequences</taxon>
        <taxon>metagenomes</taxon>
        <taxon>ecological metagenomes</taxon>
    </lineage>
</organism>
<dbReference type="GO" id="GO:0016779">
    <property type="term" value="F:nucleotidyltransferase activity"/>
    <property type="evidence" value="ECO:0007669"/>
    <property type="project" value="InterPro"/>
</dbReference>
<feature type="non-terminal residue" evidence="3">
    <location>
        <position position="1"/>
    </location>
</feature>
<dbReference type="AlphaFoldDB" id="X1GSR3"/>
<dbReference type="CDD" id="cd03364">
    <property type="entry name" value="TOPRIM_DnaG_primases"/>
    <property type="match status" value="1"/>
</dbReference>
<dbReference type="PANTHER" id="PTHR30313:SF2">
    <property type="entry name" value="DNA PRIMASE"/>
    <property type="match status" value="1"/>
</dbReference>
<name>X1GSR3_9ZZZZ</name>
<dbReference type="Gene3D" id="3.40.1360.10">
    <property type="match status" value="1"/>
</dbReference>
<dbReference type="InterPro" id="IPR019475">
    <property type="entry name" value="DNA_primase_DnaB-bd"/>
</dbReference>
<protein>
    <recommendedName>
        <fullName evidence="2">DNA primase DnaB-helicase binding domain-containing protein</fullName>
    </recommendedName>
</protein>
<dbReference type="GO" id="GO:0006269">
    <property type="term" value="P:DNA replication, synthesis of primer"/>
    <property type="evidence" value="ECO:0007669"/>
    <property type="project" value="TreeGrafter"/>
</dbReference>
<dbReference type="InterPro" id="IPR050219">
    <property type="entry name" value="DnaG_primase"/>
</dbReference>
<proteinExistence type="predicted"/>